<protein>
    <submittedName>
        <fullName evidence="2">Glyoxalase</fullName>
    </submittedName>
</protein>
<accession>A0A087M0Y3</accession>
<feature type="domain" description="VOC" evidence="1">
    <location>
        <begin position="10"/>
        <end position="124"/>
    </location>
</feature>
<dbReference type="InterPro" id="IPR004360">
    <property type="entry name" value="Glyas_Fos-R_dOase_dom"/>
</dbReference>
<name>A0A087M0Y3_9HYPH</name>
<proteinExistence type="predicted"/>
<comment type="caution">
    <text evidence="2">The sequence shown here is derived from an EMBL/GenBank/DDBJ whole genome shotgun (WGS) entry which is preliminary data.</text>
</comment>
<dbReference type="PANTHER" id="PTHR36503:SF3">
    <property type="entry name" value="BLR0126 PROTEIN"/>
    <property type="match status" value="1"/>
</dbReference>
<dbReference type="RefSeq" id="WP_035083736.1">
    <property type="nucleotide sequence ID" value="NZ_JQGC01000012.1"/>
</dbReference>
<dbReference type="Pfam" id="PF00903">
    <property type="entry name" value="Glyoxalase"/>
    <property type="match status" value="1"/>
</dbReference>
<sequence>MSDIADHGVRFGRIAAMLPVSDMAKAEAFYVDILGFTKVFENGTPVGFMILKRDAAEMHLTLQPQHKAADFNVAHLLVDDAEALFARCQGAGLRIIKGLKDKDYGLRAFVFEDPDGNRIDVGQIIERVSPQMDS</sequence>
<dbReference type="PROSITE" id="PS51819">
    <property type="entry name" value="VOC"/>
    <property type="match status" value="1"/>
</dbReference>
<reference evidence="2 3" key="1">
    <citation type="submission" date="2014-08" db="EMBL/GenBank/DDBJ databases">
        <authorList>
            <person name="Hassan Y.I."/>
            <person name="Lepp D."/>
            <person name="Zhou T."/>
        </authorList>
    </citation>
    <scope>NUCLEOTIDE SEQUENCE [LARGE SCALE GENOMIC DNA]</scope>
    <source>
        <strain evidence="2 3">IFO13584</strain>
    </source>
</reference>
<dbReference type="OrthoDB" id="9806868at2"/>
<evidence type="ECO:0000259" key="1">
    <source>
        <dbReference type="PROSITE" id="PS51819"/>
    </source>
</evidence>
<organism evidence="2 3">
    <name type="scientific">Devosia riboflavina</name>
    <dbReference type="NCBI Taxonomy" id="46914"/>
    <lineage>
        <taxon>Bacteria</taxon>
        <taxon>Pseudomonadati</taxon>
        <taxon>Pseudomonadota</taxon>
        <taxon>Alphaproteobacteria</taxon>
        <taxon>Hyphomicrobiales</taxon>
        <taxon>Devosiaceae</taxon>
        <taxon>Devosia</taxon>
    </lineage>
</organism>
<dbReference type="InterPro" id="IPR037523">
    <property type="entry name" value="VOC_core"/>
</dbReference>
<dbReference type="Gene3D" id="3.10.180.10">
    <property type="entry name" value="2,3-Dihydroxybiphenyl 1,2-Dioxygenase, domain 1"/>
    <property type="match status" value="1"/>
</dbReference>
<dbReference type="EMBL" id="JQGC01000012">
    <property type="protein sequence ID" value="KFL30536.1"/>
    <property type="molecule type" value="Genomic_DNA"/>
</dbReference>
<dbReference type="PANTHER" id="PTHR36503">
    <property type="entry name" value="BLR2520 PROTEIN"/>
    <property type="match status" value="1"/>
</dbReference>
<gene>
    <name evidence="2" type="ORF">JP75_13650</name>
</gene>
<dbReference type="Proteomes" id="UP000028981">
    <property type="component" value="Unassembled WGS sequence"/>
</dbReference>
<evidence type="ECO:0000313" key="2">
    <source>
        <dbReference type="EMBL" id="KFL30536.1"/>
    </source>
</evidence>
<keyword evidence="3" id="KW-1185">Reference proteome</keyword>
<evidence type="ECO:0000313" key="3">
    <source>
        <dbReference type="Proteomes" id="UP000028981"/>
    </source>
</evidence>
<dbReference type="STRING" id="46914.JP75_13650"/>
<dbReference type="SUPFAM" id="SSF54593">
    <property type="entry name" value="Glyoxalase/Bleomycin resistance protein/Dihydroxybiphenyl dioxygenase"/>
    <property type="match status" value="1"/>
</dbReference>
<dbReference type="InterPro" id="IPR029068">
    <property type="entry name" value="Glyas_Bleomycin-R_OHBP_Dase"/>
</dbReference>
<dbReference type="AlphaFoldDB" id="A0A087M0Y3"/>